<dbReference type="SUPFAM" id="SSF57196">
    <property type="entry name" value="EGF/Laminin"/>
    <property type="match status" value="5"/>
</dbReference>
<dbReference type="Gene3D" id="2.10.25.10">
    <property type="entry name" value="Laminin"/>
    <property type="match status" value="5"/>
</dbReference>
<keyword evidence="17" id="KW-1185">Reference proteome</keyword>
<protein>
    <recommendedName>
        <fullName evidence="3 12">Fibulin-1</fullName>
    </recommendedName>
</protein>
<dbReference type="InterPro" id="IPR026823">
    <property type="entry name" value="cEGF"/>
</dbReference>
<dbReference type="PANTHER" id="PTHR24034:SF97">
    <property type="entry name" value="FIBULIN-1"/>
    <property type="match status" value="1"/>
</dbReference>
<dbReference type="GO" id="GO:0005576">
    <property type="term" value="C:extracellular region"/>
    <property type="evidence" value="ECO:0007669"/>
    <property type="project" value="InterPro"/>
</dbReference>
<dbReference type="FunFam" id="2.10.25.10:FF:000341">
    <property type="entry name" value="Fibulin 2"/>
    <property type="match status" value="1"/>
</dbReference>
<evidence type="ECO:0000256" key="13">
    <source>
        <dbReference type="PROSITE-ProRule" id="PRU00076"/>
    </source>
</evidence>
<dbReference type="PROSITE" id="PS50026">
    <property type="entry name" value="EGF_3"/>
    <property type="match status" value="2"/>
</dbReference>
<dbReference type="PROSITE" id="PS01178">
    <property type="entry name" value="ANAPHYLATOXIN_2"/>
    <property type="match status" value="1"/>
</dbReference>
<evidence type="ECO:0000256" key="8">
    <source>
        <dbReference type="ARBA" id="ARBA00022737"/>
    </source>
</evidence>
<dbReference type="FunFam" id="2.10.25.10:FF:000078">
    <property type="entry name" value="Fibulin-1"/>
    <property type="match status" value="1"/>
</dbReference>
<dbReference type="Proteomes" id="UP000261620">
    <property type="component" value="Unplaced"/>
</dbReference>
<comment type="function">
    <text evidence="12">Incorporated into fibronectin-containing matrix fibers. May play a role in cell adhesion and migration along protein fibers within the extracellular matrix (ECM). Could be important for certain developmental processes and contribute to the supramolecular organization of ECM architecture, in particular to those of basement membranes.</text>
</comment>
<evidence type="ECO:0000313" key="17">
    <source>
        <dbReference type="Proteomes" id="UP000261620"/>
    </source>
</evidence>
<keyword evidence="6 13" id="KW-0245">EGF-like domain</keyword>
<feature type="domain" description="EGF-like" evidence="15">
    <location>
        <begin position="425"/>
        <end position="468"/>
    </location>
</feature>
<evidence type="ECO:0000256" key="10">
    <source>
        <dbReference type="ARBA" id="ARBA00023157"/>
    </source>
</evidence>
<dbReference type="InterPro" id="IPR018097">
    <property type="entry name" value="EGF_Ca-bd_CS"/>
</dbReference>
<dbReference type="SMART" id="SM00104">
    <property type="entry name" value="ANATO"/>
    <property type="match status" value="2"/>
</dbReference>
<dbReference type="STRING" id="94237.ENSMMOP00000003217"/>
<evidence type="ECO:0000313" key="16">
    <source>
        <dbReference type="Ensembl" id="ENSMMOP00000003217.1"/>
    </source>
</evidence>
<feature type="domain" description="EGF-like" evidence="15">
    <location>
        <begin position="385"/>
        <end position="424"/>
    </location>
</feature>
<dbReference type="GO" id="GO:0030198">
    <property type="term" value="P:extracellular matrix organization"/>
    <property type="evidence" value="ECO:0007669"/>
    <property type="project" value="InterPro"/>
</dbReference>
<dbReference type="Ensembl" id="ENSMMOT00000003269.1">
    <property type="protein sequence ID" value="ENSMMOP00000003217.1"/>
    <property type="gene ID" value="ENSMMOG00000002575.1"/>
</dbReference>
<evidence type="ECO:0000256" key="1">
    <source>
        <dbReference type="ARBA" id="ARBA00004498"/>
    </source>
</evidence>
<dbReference type="InterPro" id="IPR000152">
    <property type="entry name" value="EGF-type_Asp/Asn_hydroxyl_site"/>
</dbReference>
<dbReference type="GO" id="GO:0016504">
    <property type="term" value="F:peptidase activator activity"/>
    <property type="evidence" value="ECO:0007669"/>
    <property type="project" value="InterPro"/>
</dbReference>
<evidence type="ECO:0000256" key="5">
    <source>
        <dbReference type="ARBA" id="ARBA00022530"/>
    </source>
</evidence>
<keyword evidence="4 12" id="KW-0964">Secreted</keyword>
<dbReference type="PROSITE" id="PS01187">
    <property type="entry name" value="EGF_CA"/>
    <property type="match status" value="2"/>
</dbReference>
<dbReference type="InterPro" id="IPR055088">
    <property type="entry name" value="Fibulin_C"/>
</dbReference>
<reference evidence="16" key="2">
    <citation type="submission" date="2025-09" db="UniProtKB">
        <authorList>
            <consortium name="Ensembl"/>
        </authorList>
    </citation>
    <scope>IDENTIFICATION</scope>
</reference>
<evidence type="ECO:0000259" key="14">
    <source>
        <dbReference type="PROSITE" id="PS01178"/>
    </source>
</evidence>
<dbReference type="InterPro" id="IPR017048">
    <property type="entry name" value="Fibulin-1"/>
</dbReference>
<dbReference type="InterPro" id="IPR050751">
    <property type="entry name" value="ECM_structural_protein"/>
</dbReference>
<keyword evidence="7" id="KW-0732">Signal</keyword>
<sequence>QPNPAELQPPTLPECCQDGRTRGLGGQDCTILPHISSAHICRIVQEQCCEAAVGDYLCDNGIRMARGQGACERPFFQGEPGQTKISKMCCDCCMLGLMTASWGSSCELHGLFLGKQCEHSVKTCCGKDTIDETKPNDMLREVHCDVFFFFFVLLSCFFADVACSHFCVDNGTCLCFNGYQLQKDGVTCEENCNRCISTLQYCKMTRKCLNDIYDLILFAFLSVVDIDECILGTHNCGPDFFCTNTAGSFRCHPKETCRDGFFQDAVGTCIACICLSVSQYTTGFLVTLNAYRVLSSDINECVAHASPCLPGQTCLNTEGSYTCRRNTATCGRGYHLSEDGTRCEGARRHNKLILCVLRCTITSVVRATCVATTGVSTSCPCTLTDVNECDNNPCSQECANVYGSYQCYCRRGYQLSDIDGITCEDIDECALSAGGHMCSYLCSNAPGSFYCLCPPTGYTLGINGQTCQDIDECAAGSHTCSVSESCLNIQGGYRCLSFACPPNFQELRNNDTFREISFFMRCIKACQPNDIACNHDPIHLITHTSLSLPNFRDISEPEEIVFLRTLTAENPIPVPGAMDVFFDILSGNEQFSFDVQKRSHQGMIMGVVRQLKPVPGPANISLEVAMNYVKSGVVSHCNIVFVHIFISELWF</sequence>
<dbReference type="PANTHER" id="PTHR24034">
    <property type="entry name" value="EGF-LIKE DOMAIN-CONTAINING PROTEIN"/>
    <property type="match status" value="1"/>
</dbReference>
<dbReference type="Pfam" id="PF12662">
    <property type="entry name" value="cEGF"/>
    <property type="match status" value="1"/>
</dbReference>
<evidence type="ECO:0000256" key="4">
    <source>
        <dbReference type="ARBA" id="ARBA00022525"/>
    </source>
</evidence>
<evidence type="ECO:0000259" key="15">
    <source>
        <dbReference type="PROSITE" id="PS50026"/>
    </source>
</evidence>
<keyword evidence="11" id="KW-0325">Glycoprotein</keyword>
<evidence type="ECO:0000256" key="11">
    <source>
        <dbReference type="ARBA" id="ARBA00023180"/>
    </source>
</evidence>
<evidence type="ECO:0000256" key="7">
    <source>
        <dbReference type="ARBA" id="ARBA00022729"/>
    </source>
</evidence>
<dbReference type="FunFam" id="2.10.25.10:FF:000005">
    <property type="entry name" value="Fibrillin 2"/>
    <property type="match status" value="1"/>
</dbReference>
<dbReference type="Pfam" id="PF22914">
    <property type="entry name" value="Fibulin_C"/>
    <property type="match status" value="1"/>
</dbReference>
<dbReference type="SMART" id="SM00181">
    <property type="entry name" value="EGF"/>
    <property type="match status" value="6"/>
</dbReference>
<name>A0A3Q3VW97_MOLML</name>
<keyword evidence="8" id="KW-0677">Repeat</keyword>
<dbReference type="PIRSF" id="PIRSF036313">
    <property type="entry name" value="Fibulin-1"/>
    <property type="match status" value="1"/>
</dbReference>
<feature type="domain" description="Anaphylatoxin-like" evidence="14">
    <location>
        <begin position="92"/>
        <end position="125"/>
    </location>
</feature>
<evidence type="ECO:0000256" key="12">
    <source>
        <dbReference type="PIRNR" id="PIRNR036313"/>
    </source>
</evidence>
<keyword evidence="5 12" id="KW-0272">Extracellular matrix</keyword>
<dbReference type="PROSITE" id="PS01177">
    <property type="entry name" value="ANAPHYLATOXIN_1"/>
    <property type="match status" value="2"/>
</dbReference>
<reference evidence="16" key="1">
    <citation type="submission" date="2025-08" db="UniProtKB">
        <authorList>
            <consortium name="Ensembl"/>
        </authorList>
    </citation>
    <scope>IDENTIFICATION</scope>
</reference>
<comment type="caution">
    <text evidence="13">Lacks conserved residue(s) required for the propagation of feature annotation.</text>
</comment>
<comment type="subunit">
    <text evidence="12">Homomultimerizes and interacts with various extracellular matrix components.</text>
</comment>
<dbReference type="InterPro" id="IPR049883">
    <property type="entry name" value="NOTCH1_EGF-like"/>
</dbReference>
<comment type="subcellular location">
    <subcellularLocation>
        <location evidence="1 12">Secreted</location>
        <location evidence="1 12">Extracellular space</location>
        <location evidence="1 12">Extracellular matrix</location>
    </subcellularLocation>
</comment>
<dbReference type="PROSITE" id="PS00010">
    <property type="entry name" value="ASX_HYDROXYL"/>
    <property type="match status" value="2"/>
</dbReference>
<evidence type="ECO:0000256" key="3">
    <source>
        <dbReference type="ARBA" id="ARBA00021554"/>
    </source>
</evidence>
<keyword evidence="9" id="KW-0106">Calcium</keyword>
<accession>A0A3Q3VW97</accession>
<evidence type="ECO:0000256" key="6">
    <source>
        <dbReference type="ARBA" id="ARBA00022536"/>
    </source>
</evidence>
<keyword evidence="10" id="KW-1015">Disulfide bond</keyword>
<dbReference type="Pfam" id="PF07645">
    <property type="entry name" value="EGF_CA"/>
    <property type="match status" value="3"/>
</dbReference>
<comment type="similarity">
    <text evidence="2 12">Belongs to the fibulin family.</text>
</comment>
<dbReference type="SMART" id="SM00179">
    <property type="entry name" value="EGF_CA"/>
    <property type="match status" value="5"/>
</dbReference>
<proteinExistence type="inferred from homology"/>
<organism evidence="16 17">
    <name type="scientific">Mola mola</name>
    <name type="common">Ocean sunfish</name>
    <name type="synonym">Tetraodon mola</name>
    <dbReference type="NCBI Taxonomy" id="94237"/>
    <lineage>
        <taxon>Eukaryota</taxon>
        <taxon>Metazoa</taxon>
        <taxon>Chordata</taxon>
        <taxon>Craniata</taxon>
        <taxon>Vertebrata</taxon>
        <taxon>Euteleostomi</taxon>
        <taxon>Actinopterygii</taxon>
        <taxon>Neopterygii</taxon>
        <taxon>Teleostei</taxon>
        <taxon>Neoteleostei</taxon>
        <taxon>Acanthomorphata</taxon>
        <taxon>Eupercaria</taxon>
        <taxon>Tetraodontiformes</taxon>
        <taxon>Molidae</taxon>
        <taxon>Mola</taxon>
    </lineage>
</organism>
<dbReference type="GO" id="GO:0005509">
    <property type="term" value="F:calcium ion binding"/>
    <property type="evidence" value="ECO:0007669"/>
    <property type="project" value="InterPro"/>
</dbReference>
<evidence type="ECO:0000256" key="9">
    <source>
        <dbReference type="ARBA" id="ARBA00022837"/>
    </source>
</evidence>
<dbReference type="CDD" id="cd00054">
    <property type="entry name" value="EGF_CA"/>
    <property type="match status" value="1"/>
</dbReference>
<dbReference type="InterPro" id="IPR000020">
    <property type="entry name" value="Anaphylatoxin/fibulin"/>
</dbReference>
<dbReference type="InterPro" id="IPR000742">
    <property type="entry name" value="EGF"/>
</dbReference>
<evidence type="ECO:0000256" key="2">
    <source>
        <dbReference type="ARBA" id="ARBA00006127"/>
    </source>
</evidence>
<dbReference type="AlphaFoldDB" id="A0A3Q3VW97"/>
<dbReference type="InterPro" id="IPR001881">
    <property type="entry name" value="EGF-like_Ca-bd_dom"/>
</dbReference>